<dbReference type="EMBL" id="BMMQ01000002">
    <property type="protein sequence ID" value="GGO60855.1"/>
    <property type="molecule type" value="Genomic_DNA"/>
</dbReference>
<feature type="region of interest" description="Disordered" evidence="1">
    <location>
        <begin position="166"/>
        <end position="194"/>
    </location>
</feature>
<comment type="caution">
    <text evidence="3">The sequence shown here is derived from an EMBL/GenBank/DDBJ whole genome shotgun (WGS) entry which is preliminary data.</text>
</comment>
<evidence type="ECO:0000313" key="4">
    <source>
        <dbReference type="Proteomes" id="UP000638043"/>
    </source>
</evidence>
<keyword evidence="4" id="KW-1185">Reference proteome</keyword>
<dbReference type="PANTHER" id="PTHR35010">
    <property type="entry name" value="BLL4672 PROTEIN-RELATED"/>
    <property type="match status" value="1"/>
</dbReference>
<proteinExistence type="predicted"/>
<sequence>MIDGFENQPSFLLGSRMEVLAGNELAWALLEDFPARDADDRNLLRWILTGPGVRDLYVDWETVASEMVGVLQLEASAHPKDPSIAALVGELATASQEFAAWWARPNPQGRTSGTKRFAHPVAGRLTINWEAFTVPDVATQTLFVYSAADAASSEALRLLGAWRATEKSRGVARDNAEESTRSRSVSDTSTDRTA</sequence>
<evidence type="ECO:0000259" key="2">
    <source>
        <dbReference type="Pfam" id="PF17765"/>
    </source>
</evidence>
<feature type="domain" description="MmyB-like transcription regulator ligand binding" evidence="2">
    <location>
        <begin position="1"/>
        <end position="159"/>
    </location>
</feature>
<name>A0ABQ2MZA4_9MICO</name>
<organism evidence="3 4">
    <name type="scientific">Microbacterium nanhaiense</name>
    <dbReference type="NCBI Taxonomy" id="1301026"/>
    <lineage>
        <taxon>Bacteria</taxon>
        <taxon>Bacillati</taxon>
        <taxon>Actinomycetota</taxon>
        <taxon>Actinomycetes</taxon>
        <taxon>Micrococcales</taxon>
        <taxon>Microbacteriaceae</taxon>
        <taxon>Microbacterium</taxon>
    </lineage>
</organism>
<dbReference type="PANTHER" id="PTHR35010:SF2">
    <property type="entry name" value="BLL4672 PROTEIN"/>
    <property type="match status" value="1"/>
</dbReference>
<dbReference type="Proteomes" id="UP000638043">
    <property type="component" value="Unassembled WGS sequence"/>
</dbReference>
<accession>A0ABQ2MZA4</accession>
<evidence type="ECO:0000313" key="3">
    <source>
        <dbReference type="EMBL" id="GGO60855.1"/>
    </source>
</evidence>
<protein>
    <recommendedName>
        <fullName evidence="2">MmyB-like transcription regulator ligand binding domain-containing protein</fullName>
    </recommendedName>
</protein>
<dbReference type="InterPro" id="IPR041413">
    <property type="entry name" value="MLTR_LBD"/>
</dbReference>
<evidence type="ECO:0000256" key="1">
    <source>
        <dbReference type="SAM" id="MobiDB-lite"/>
    </source>
</evidence>
<dbReference type="Pfam" id="PF17765">
    <property type="entry name" value="MLTR_LBD"/>
    <property type="match status" value="1"/>
</dbReference>
<feature type="compositionally biased region" description="Basic and acidic residues" evidence="1">
    <location>
        <begin position="166"/>
        <end position="181"/>
    </location>
</feature>
<gene>
    <name evidence="3" type="ORF">GCM10010910_07280</name>
</gene>
<reference evidence="4" key="1">
    <citation type="journal article" date="2019" name="Int. J. Syst. Evol. Microbiol.">
        <title>The Global Catalogue of Microorganisms (GCM) 10K type strain sequencing project: providing services to taxonomists for standard genome sequencing and annotation.</title>
        <authorList>
            <consortium name="The Broad Institute Genomics Platform"/>
            <consortium name="The Broad Institute Genome Sequencing Center for Infectious Disease"/>
            <person name="Wu L."/>
            <person name="Ma J."/>
        </authorList>
    </citation>
    <scope>NUCLEOTIDE SEQUENCE [LARGE SCALE GENOMIC DNA]</scope>
    <source>
        <strain evidence="4">CGMCC 4.7181</strain>
    </source>
</reference>
<dbReference type="Gene3D" id="3.30.450.180">
    <property type="match status" value="1"/>
</dbReference>